<name>U7UKQ5_9FIRM</name>
<dbReference type="PATRIC" id="fig|1111454.3.peg.1119"/>
<sequence length="91" mass="10275">MVDKDVDIAIALVSKLMKIAQCYYVTGNHEAWIGQQFTVPEEKLLDENVQILHDRVIVLERDGQTVQLVGLDDPDFTDRDSAIQQVCCKQG</sequence>
<dbReference type="EMBL" id="AWXA01000028">
    <property type="protein sequence ID" value="ERT60007.1"/>
    <property type="molecule type" value="Genomic_DNA"/>
</dbReference>
<dbReference type="SUPFAM" id="SSF56300">
    <property type="entry name" value="Metallo-dependent phosphatases"/>
    <property type="match status" value="1"/>
</dbReference>
<evidence type="ECO:0000313" key="2">
    <source>
        <dbReference type="Proteomes" id="UP000017090"/>
    </source>
</evidence>
<keyword evidence="2" id="KW-1185">Reference proteome</keyword>
<dbReference type="STRING" id="1111454.HMPREF1250_0925"/>
<accession>U7UKQ5</accession>
<gene>
    <name evidence="1" type="ORF">HMPREF1250_0925</name>
</gene>
<reference evidence="1 2" key="1">
    <citation type="submission" date="2013-09" db="EMBL/GenBank/DDBJ databases">
        <authorList>
            <person name="Durkin A.S."/>
            <person name="Haft D.R."/>
            <person name="McCorrison J."/>
            <person name="Torralba M."/>
            <person name="Gillis M."/>
            <person name="Haft D.H."/>
            <person name="Methe B."/>
            <person name="Sutton G."/>
            <person name="Nelson K.E."/>
        </authorList>
    </citation>
    <scope>NUCLEOTIDE SEQUENCE [LARGE SCALE GENOMIC DNA]</scope>
    <source>
        <strain evidence="1 2">BV3C16-1</strain>
    </source>
</reference>
<dbReference type="Proteomes" id="UP000017090">
    <property type="component" value="Unassembled WGS sequence"/>
</dbReference>
<proteinExistence type="predicted"/>
<dbReference type="InterPro" id="IPR029052">
    <property type="entry name" value="Metallo-depent_PP-like"/>
</dbReference>
<dbReference type="AlphaFoldDB" id="U7UKQ5"/>
<protein>
    <recommendedName>
        <fullName evidence="3">Calcineurin-like phosphoesterase domain-containing protein</fullName>
    </recommendedName>
</protein>
<comment type="caution">
    <text evidence="1">The sequence shown here is derived from an EMBL/GenBank/DDBJ whole genome shotgun (WGS) entry which is preliminary data.</text>
</comment>
<dbReference type="eggNOG" id="COG1408">
    <property type="taxonomic scope" value="Bacteria"/>
</dbReference>
<evidence type="ECO:0000313" key="1">
    <source>
        <dbReference type="EMBL" id="ERT60007.1"/>
    </source>
</evidence>
<evidence type="ECO:0008006" key="3">
    <source>
        <dbReference type="Google" id="ProtNLM"/>
    </source>
</evidence>
<dbReference type="Gene3D" id="3.60.21.10">
    <property type="match status" value="1"/>
</dbReference>
<organism evidence="1 2">
    <name type="scientific">Megasphaera vaginalis</name>
    <name type="common">ex Srinivasan et al. 2021</name>
    <dbReference type="NCBI Taxonomy" id="1111454"/>
    <lineage>
        <taxon>Bacteria</taxon>
        <taxon>Bacillati</taxon>
        <taxon>Bacillota</taxon>
        <taxon>Negativicutes</taxon>
        <taxon>Veillonellales</taxon>
        <taxon>Veillonellaceae</taxon>
        <taxon>Megasphaera</taxon>
    </lineage>
</organism>